<sequence>MQLPGFTRFALICGELNIVHGRERPHFLDDAAREAIAAADIVINPTHDRMSNAGTLQAKRSLLSRPHANGAARTYVSVSNWEACGLKGRVQRPSPTLHTVYVAGAPLDYEERADGAFGFVYRRWRVQLGRSA</sequence>
<keyword evidence="2" id="KW-1185">Reference proteome</keyword>
<evidence type="ECO:0000313" key="1">
    <source>
        <dbReference type="EMBL" id="ONF96981.1"/>
    </source>
</evidence>
<accession>A0A1V2EWC5</accession>
<protein>
    <submittedName>
        <fullName evidence="1">Uncharacterized protein</fullName>
    </submittedName>
</protein>
<comment type="caution">
    <text evidence="1">The sequence shown here is derived from an EMBL/GenBank/DDBJ whole genome shotgun (WGS) entry which is preliminary data.</text>
</comment>
<dbReference type="AlphaFoldDB" id="A0A1V2EWC5"/>
<proteinExistence type="predicted"/>
<reference evidence="1 2" key="1">
    <citation type="submission" date="2016-11" db="EMBL/GenBank/DDBJ databases">
        <title>Genome sequence of Sphingomonas jeddahensis G39.</title>
        <authorList>
            <person name="Poehlein A."/>
            <person name="Wuebbeler J.H."/>
            <person name="Steinbuechel A."/>
            <person name="Daniel R."/>
        </authorList>
    </citation>
    <scope>NUCLEOTIDE SEQUENCE [LARGE SCALE GENOMIC DNA]</scope>
    <source>
        <strain evidence="1 2">G39</strain>
    </source>
</reference>
<gene>
    <name evidence="1" type="ORF">SPHI_11790</name>
</gene>
<organism evidence="1 2">
    <name type="scientific">Sphingomonas jeddahensis</name>
    <dbReference type="NCBI Taxonomy" id="1915074"/>
    <lineage>
        <taxon>Bacteria</taxon>
        <taxon>Pseudomonadati</taxon>
        <taxon>Pseudomonadota</taxon>
        <taxon>Alphaproteobacteria</taxon>
        <taxon>Sphingomonadales</taxon>
        <taxon>Sphingomonadaceae</taxon>
        <taxon>Sphingomonas</taxon>
    </lineage>
</organism>
<evidence type="ECO:0000313" key="2">
    <source>
        <dbReference type="Proteomes" id="UP000188729"/>
    </source>
</evidence>
<dbReference type="EMBL" id="MPSB01000003">
    <property type="protein sequence ID" value="ONF96981.1"/>
    <property type="molecule type" value="Genomic_DNA"/>
</dbReference>
<dbReference type="Proteomes" id="UP000188729">
    <property type="component" value="Unassembled WGS sequence"/>
</dbReference>
<name>A0A1V2EWC5_9SPHN</name>